<dbReference type="Proteomes" id="UP000805193">
    <property type="component" value="Unassembled WGS sequence"/>
</dbReference>
<evidence type="ECO:0000313" key="1">
    <source>
        <dbReference type="EMBL" id="KAG0443162.1"/>
    </source>
</evidence>
<comment type="caution">
    <text evidence="1">The sequence shown here is derived from an EMBL/GenBank/DDBJ whole genome shotgun (WGS) entry which is preliminary data.</text>
</comment>
<protein>
    <submittedName>
        <fullName evidence="1">Uncharacterized protein</fullName>
    </submittedName>
</protein>
<gene>
    <name evidence="1" type="ORF">HPB47_015224</name>
</gene>
<proteinExistence type="predicted"/>
<evidence type="ECO:0000313" key="2">
    <source>
        <dbReference type="Proteomes" id="UP000805193"/>
    </source>
</evidence>
<accession>A0AC60QU62</accession>
<name>A0AC60QU62_IXOPE</name>
<sequence>MFKKHVVHKKIEVKVKRQLLSVSAPSGRCLDDVKHYVDVIKSKEPGVVHCQQPESLVRDILYPQNVKLKPGDPRLYGRENEGKAVQQYLELMTYYDMEVRVEETRLHVYHVYP</sequence>
<keyword evidence="2" id="KW-1185">Reference proteome</keyword>
<reference evidence="1 2" key="1">
    <citation type="journal article" date="2020" name="Cell">
        <title>Large-Scale Comparative Analyses of Tick Genomes Elucidate Their Genetic Diversity and Vector Capacities.</title>
        <authorList>
            <consortium name="Tick Genome and Microbiome Consortium (TIGMIC)"/>
            <person name="Jia N."/>
            <person name="Wang J."/>
            <person name="Shi W."/>
            <person name="Du L."/>
            <person name="Sun Y."/>
            <person name="Zhan W."/>
            <person name="Jiang J.F."/>
            <person name="Wang Q."/>
            <person name="Zhang B."/>
            <person name="Ji P."/>
            <person name="Bell-Sakyi L."/>
            <person name="Cui X.M."/>
            <person name="Yuan T.T."/>
            <person name="Jiang B.G."/>
            <person name="Yang W.F."/>
            <person name="Lam T.T."/>
            <person name="Chang Q.C."/>
            <person name="Ding S.J."/>
            <person name="Wang X.J."/>
            <person name="Zhu J.G."/>
            <person name="Ruan X.D."/>
            <person name="Zhao L."/>
            <person name="Wei J.T."/>
            <person name="Ye R.Z."/>
            <person name="Que T.C."/>
            <person name="Du C.H."/>
            <person name="Zhou Y.H."/>
            <person name="Cheng J.X."/>
            <person name="Dai P.F."/>
            <person name="Guo W.B."/>
            <person name="Han X.H."/>
            <person name="Huang E.J."/>
            <person name="Li L.F."/>
            <person name="Wei W."/>
            <person name="Gao Y.C."/>
            <person name="Liu J.Z."/>
            <person name="Shao H.Z."/>
            <person name="Wang X."/>
            <person name="Wang C.C."/>
            <person name="Yang T.C."/>
            <person name="Huo Q.B."/>
            <person name="Li W."/>
            <person name="Chen H.Y."/>
            <person name="Chen S.E."/>
            <person name="Zhou L.G."/>
            <person name="Ni X.B."/>
            <person name="Tian J.H."/>
            <person name="Sheng Y."/>
            <person name="Liu T."/>
            <person name="Pan Y.S."/>
            <person name="Xia L.Y."/>
            <person name="Li J."/>
            <person name="Zhao F."/>
            <person name="Cao W.C."/>
        </authorList>
    </citation>
    <scope>NUCLEOTIDE SEQUENCE [LARGE SCALE GENOMIC DNA]</scope>
    <source>
        <strain evidence="1">Iper-2018</strain>
    </source>
</reference>
<dbReference type="EMBL" id="JABSTQ010003755">
    <property type="protein sequence ID" value="KAG0443162.1"/>
    <property type="molecule type" value="Genomic_DNA"/>
</dbReference>
<organism evidence="1 2">
    <name type="scientific">Ixodes persulcatus</name>
    <name type="common">Taiga tick</name>
    <dbReference type="NCBI Taxonomy" id="34615"/>
    <lineage>
        <taxon>Eukaryota</taxon>
        <taxon>Metazoa</taxon>
        <taxon>Ecdysozoa</taxon>
        <taxon>Arthropoda</taxon>
        <taxon>Chelicerata</taxon>
        <taxon>Arachnida</taxon>
        <taxon>Acari</taxon>
        <taxon>Parasitiformes</taxon>
        <taxon>Ixodida</taxon>
        <taxon>Ixodoidea</taxon>
        <taxon>Ixodidae</taxon>
        <taxon>Ixodinae</taxon>
        <taxon>Ixodes</taxon>
    </lineage>
</organism>